<name>A0A0L0WCC8_GOTPU</name>
<evidence type="ECO:0000313" key="2">
    <source>
        <dbReference type="Proteomes" id="UP000037267"/>
    </source>
</evidence>
<evidence type="ECO:0000313" key="1">
    <source>
        <dbReference type="EMBL" id="KNF09134.1"/>
    </source>
</evidence>
<dbReference type="AlphaFoldDB" id="A0A0L0WCC8"/>
<dbReference type="EMBL" id="LGSS01000004">
    <property type="protein sequence ID" value="KNF09134.1"/>
    <property type="molecule type" value="Genomic_DNA"/>
</dbReference>
<reference evidence="2" key="1">
    <citation type="submission" date="2015-07" db="EMBL/GenBank/DDBJ databases">
        <title>Draft genome sequence of the purine-degrading Gottschalkia purinilyticum DSM 1384 (formerly Clostridium purinilyticum).</title>
        <authorList>
            <person name="Poehlein A."/>
            <person name="Schiel-Bengelsdorf B."/>
            <person name="Bengelsdorf F.R."/>
            <person name="Daniel R."/>
            <person name="Duerre P."/>
        </authorList>
    </citation>
    <scope>NUCLEOTIDE SEQUENCE [LARGE SCALE GENOMIC DNA]</scope>
    <source>
        <strain evidence="2">DSM 1384</strain>
    </source>
</reference>
<gene>
    <name evidence="1" type="ORF">CLPU_4c01800</name>
</gene>
<organism evidence="1 2">
    <name type="scientific">Gottschalkia purinilytica</name>
    <name type="common">Clostridium purinilyticum</name>
    <dbReference type="NCBI Taxonomy" id="1503"/>
    <lineage>
        <taxon>Bacteria</taxon>
        <taxon>Bacillati</taxon>
        <taxon>Bacillota</taxon>
        <taxon>Tissierellia</taxon>
        <taxon>Tissierellales</taxon>
        <taxon>Gottschalkiaceae</taxon>
        <taxon>Gottschalkia</taxon>
    </lineage>
</organism>
<protein>
    <recommendedName>
        <fullName evidence="3">Glutamate decarboxylase</fullName>
    </recommendedName>
</protein>
<comment type="caution">
    <text evidence="1">The sequence shown here is derived from an EMBL/GenBank/DDBJ whole genome shotgun (WGS) entry which is preliminary data.</text>
</comment>
<dbReference type="RefSeq" id="WP_050354703.1">
    <property type="nucleotide sequence ID" value="NZ_LGSS01000004.1"/>
</dbReference>
<keyword evidence="2" id="KW-1185">Reference proteome</keyword>
<dbReference type="Proteomes" id="UP000037267">
    <property type="component" value="Unassembled WGS sequence"/>
</dbReference>
<accession>A0A0L0WCC8</accession>
<dbReference type="STRING" id="1503.CLPU_4c01800"/>
<dbReference type="OrthoDB" id="1684603at2"/>
<evidence type="ECO:0008006" key="3">
    <source>
        <dbReference type="Google" id="ProtNLM"/>
    </source>
</evidence>
<sequence>MWTAVYVVEGVEEAKIIQRRLEEEGFLVKLKIFSKDSNGILYTILAPEFEAYEIHKVLVDLGY</sequence>
<proteinExistence type="predicted"/>